<dbReference type="InterPro" id="IPR002698">
    <property type="entry name" value="FTHF_cligase"/>
</dbReference>
<evidence type="ECO:0000256" key="5">
    <source>
        <dbReference type="RuleBase" id="RU361279"/>
    </source>
</evidence>
<dbReference type="AlphaFoldDB" id="A0A921E626"/>
<comment type="catalytic activity">
    <reaction evidence="5">
        <text>(6S)-5-formyl-5,6,7,8-tetrahydrofolate + ATP = (6R)-5,10-methenyltetrahydrofolate + ADP + phosphate</text>
        <dbReference type="Rhea" id="RHEA:10488"/>
        <dbReference type="ChEBI" id="CHEBI:30616"/>
        <dbReference type="ChEBI" id="CHEBI:43474"/>
        <dbReference type="ChEBI" id="CHEBI:57455"/>
        <dbReference type="ChEBI" id="CHEBI:57457"/>
        <dbReference type="ChEBI" id="CHEBI:456216"/>
        <dbReference type="EC" id="6.3.3.2"/>
    </reaction>
</comment>
<sequence length="196" mass="21380">MAPHSSPERSLKAKLRAEALGRRDALPPEARADGALRAAEAILAIPELGEAPLVGVFWPIRSEIDPRPLMERLFARGQRVALPKVTKQGLVFREWRAGEELVKGGFGLSEPRDDLPPVDPTALIVPLAAFDRAGQRIGYGAGYYDQAIERLSKNGPVLTIGIAFSVQEIDHVPAEPHDRPLDHLVTETGPVPLRQN</sequence>
<feature type="binding site" evidence="4">
    <location>
        <begin position="136"/>
        <end position="144"/>
    </location>
    <ligand>
        <name>ATP</name>
        <dbReference type="ChEBI" id="CHEBI:30616"/>
    </ligand>
</feature>
<dbReference type="NCBIfam" id="TIGR02727">
    <property type="entry name" value="MTHFS_bact"/>
    <property type="match status" value="1"/>
</dbReference>
<proteinExistence type="inferred from homology"/>
<keyword evidence="3 4" id="KW-0067">ATP-binding</keyword>
<dbReference type="PIRSF" id="PIRSF006806">
    <property type="entry name" value="FTHF_cligase"/>
    <property type="match status" value="1"/>
</dbReference>
<evidence type="ECO:0000256" key="1">
    <source>
        <dbReference type="ARBA" id="ARBA00010638"/>
    </source>
</evidence>
<protein>
    <recommendedName>
        <fullName evidence="5">5-formyltetrahydrofolate cyclo-ligase</fullName>
        <ecNumber evidence="5">6.3.3.2</ecNumber>
    </recommendedName>
</protein>
<dbReference type="EC" id="6.3.3.2" evidence="5"/>
<feature type="binding site" evidence="4">
    <location>
        <position position="63"/>
    </location>
    <ligand>
        <name>substrate</name>
    </ligand>
</feature>
<dbReference type="Gene3D" id="3.40.50.10420">
    <property type="entry name" value="NagB/RpiA/CoA transferase-like"/>
    <property type="match status" value="1"/>
</dbReference>
<feature type="region of interest" description="Disordered" evidence="6">
    <location>
        <begin position="175"/>
        <end position="196"/>
    </location>
</feature>
<dbReference type="SUPFAM" id="SSF100950">
    <property type="entry name" value="NagB/RpiA/CoA transferase-like"/>
    <property type="match status" value="1"/>
</dbReference>
<reference evidence="7" key="1">
    <citation type="journal article" date="2021" name="PeerJ">
        <title>Extensive microbial diversity within the chicken gut microbiome revealed by metagenomics and culture.</title>
        <authorList>
            <person name="Gilroy R."/>
            <person name="Ravi A."/>
            <person name="Getino M."/>
            <person name="Pursley I."/>
            <person name="Horton D.L."/>
            <person name="Alikhan N.F."/>
            <person name="Baker D."/>
            <person name="Gharbi K."/>
            <person name="Hall N."/>
            <person name="Watson M."/>
            <person name="Adriaenssens E.M."/>
            <person name="Foster-Nyarko E."/>
            <person name="Jarju S."/>
            <person name="Secka A."/>
            <person name="Antonio M."/>
            <person name="Oren A."/>
            <person name="Chaudhuri R.R."/>
            <person name="La Ragione R."/>
            <person name="Hildebrand F."/>
            <person name="Pallen M.J."/>
        </authorList>
    </citation>
    <scope>NUCLEOTIDE SEQUENCE</scope>
    <source>
        <strain evidence="7">316</strain>
    </source>
</reference>
<dbReference type="InterPro" id="IPR037171">
    <property type="entry name" value="NagB/RpiA_transferase-like"/>
</dbReference>
<name>A0A921E626_9HYPH</name>
<feature type="compositionally biased region" description="Basic and acidic residues" evidence="6">
    <location>
        <begin position="175"/>
        <end position="185"/>
    </location>
</feature>
<feature type="binding site" evidence="4">
    <location>
        <begin position="12"/>
        <end position="16"/>
    </location>
    <ligand>
        <name>ATP</name>
        <dbReference type="ChEBI" id="CHEBI:30616"/>
    </ligand>
</feature>
<dbReference type="GO" id="GO:0005524">
    <property type="term" value="F:ATP binding"/>
    <property type="evidence" value="ECO:0007669"/>
    <property type="project" value="UniProtKB-KW"/>
</dbReference>
<dbReference type="InterPro" id="IPR024185">
    <property type="entry name" value="FTHF_cligase-like_sf"/>
</dbReference>
<dbReference type="GO" id="GO:0035999">
    <property type="term" value="P:tetrahydrofolate interconversion"/>
    <property type="evidence" value="ECO:0007669"/>
    <property type="project" value="TreeGrafter"/>
</dbReference>
<keyword evidence="2 4" id="KW-0547">Nucleotide-binding</keyword>
<keyword evidence="7" id="KW-0436">Ligase</keyword>
<dbReference type="PANTHER" id="PTHR23407">
    <property type="entry name" value="ATPASE INHIBITOR/5-FORMYLTETRAHYDROFOLATE CYCLO-LIGASE"/>
    <property type="match status" value="1"/>
</dbReference>
<dbReference type="PANTHER" id="PTHR23407:SF1">
    <property type="entry name" value="5-FORMYLTETRAHYDROFOLATE CYCLO-LIGASE"/>
    <property type="match status" value="1"/>
</dbReference>
<dbReference type="GO" id="GO:0046872">
    <property type="term" value="F:metal ion binding"/>
    <property type="evidence" value="ECO:0007669"/>
    <property type="project" value="UniProtKB-KW"/>
</dbReference>
<dbReference type="Proteomes" id="UP000742631">
    <property type="component" value="Unassembled WGS sequence"/>
</dbReference>
<comment type="similarity">
    <text evidence="1 5">Belongs to the 5-formyltetrahydrofolate cyclo-ligase family.</text>
</comment>
<evidence type="ECO:0000256" key="4">
    <source>
        <dbReference type="PIRSR" id="PIRSR006806-1"/>
    </source>
</evidence>
<evidence type="ECO:0000313" key="7">
    <source>
        <dbReference type="EMBL" id="HJE26118.1"/>
    </source>
</evidence>
<dbReference type="GO" id="GO:0030272">
    <property type="term" value="F:5-formyltetrahydrofolate cyclo-ligase activity"/>
    <property type="evidence" value="ECO:0007669"/>
    <property type="project" value="UniProtKB-EC"/>
</dbReference>
<gene>
    <name evidence="7" type="ORF">K8W01_20915</name>
</gene>
<dbReference type="GO" id="GO:0009396">
    <property type="term" value="P:folic acid-containing compound biosynthetic process"/>
    <property type="evidence" value="ECO:0007669"/>
    <property type="project" value="TreeGrafter"/>
</dbReference>
<evidence type="ECO:0000256" key="6">
    <source>
        <dbReference type="SAM" id="MobiDB-lite"/>
    </source>
</evidence>
<dbReference type="Pfam" id="PF01812">
    <property type="entry name" value="5-FTHF_cyc-lig"/>
    <property type="match status" value="1"/>
</dbReference>
<comment type="cofactor">
    <cofactor evidence="5">
        <name>Mg(2+)</name>
        <dbReference type="ChEBI" id="CHEBI:18420"/>
    </cofactor>
</comment>
<reference evidence="7" key="2">
    <citation type="submission" date="2021-09" db="EMBL/GenBank/DDBJ databases">
        <authorList>
            <person name="Gilroy R."/>
        </authorList>
    </citation>
    <scope>NUCLEOTIDE SEQUENCE</scope>
    <source>
        <strain evidence="7">316</strain>
    </source>
</reference>
<keyword evidence="5" id="KW-0460">Magnesium</keyword>
<organism evidence="7 8">
    <name type="scientific">Methylorubrum populi</name>
    <dbReference type="NCBI Taxonomy" id="223967"/>
    <lineage>
        <taxon>Bacteria</taxon>
        <taxon>Pseudomonadati</taxon>
        <taxon>Pseudomonadota</taxon>
        <taxon>Alphaproteobacteria</taxon>
        <taxon>Hyphomicrobiales</taxon>
        <taxon>Methylobacteriaceae</taxon>
        <taxon>Methylorubrum</taxon>
    </lineage>
</organism>
<evidence type="ECO:0000313" key="8">
    <source>
        <dbReference type="Proteomes" id="UP000742631"/>
    </source>
</evidence>
<evidence type="ECO:0000256" key="2">
    <source>
        <dbReference type="ARBA" id="ARBA00022741"/>
    </source>
</evidence>
<accession>A0A921E626</accession>
<keyword evidence="5" id="KW-0479">Metal-binding</keyword>
<dbReference type="EMBL" id="DYYG01000066">
    <property type="protein sequence ID" value="HJE26118.1"/>
    <property type="molecule type" value="Genomic_DNA"/>
</dbReference>
<evidence type="ECO:0000256" key="3">
    <source>
        <dbReference type="ARBA" id="ARBA00022840"/>
    </source>
</evidence>
<comment type="caution">
    <text evidence="7">The sequence shown here is derived from an EMBL/GenBank/DDBJ whole genome shotgun (WGS) entry which is preliminary data.</text>
</comment>